<reference evidence="10 11" key="1">
    <citation type="submission" date="2019-12" db="EMBL/GenBank/DDBJ databases">
        <authorList>
            <person name="Floudas D."/>
            <person name="Bentzer J."/>
            <person name="Ahren D."/>
            <person name="Johansson T."/>
            <person name="Persson P."/>
            <person name="Tunlid A."/>
        </authorList>
    </citation>
    <scope>NUCLEOTIDE SEQUENCE [LARGE SCALE GENOMIC DNA]</scope>
    <source>
        <strain evidence="10 11">CBS 102.39</strain>
    </source>
</reference>
<dbReference type="GO" id="GO:0005634">
    <property type="term" value="C:nucleus"/>
    <property type="evidence" value="ECO:0007669"/>
    <property type="project" value="UniProtKB-SubCell"/>
</dbReference>
<comment type="similarity">
    <text evidence="2 7">Belongs to the enhancer of polycomb family.</text>
</comment>
<evidence type="ECO:0000256" key="2">
    <source>
        <dbReference type="ARBA" id="ARBA00008035"/>
    </source>
</evidence>
<dbReference type="GO" id="GO:0035267">
    <property type="term" value="C:NuA4 histone acetyltransferase complex"/>
    <property type="evidence" value="ECO:0007669"/>
    <property type="project" value="InterPro"/>
</dbReference>
<evidence type="ECO:0000313" key="10">
    <source>
        <dbReference type="EMBL" id="KAF4622202.1"/>
    </source>
</evidence>
<feature type="region of interest" description="Disordered" evidence="8">
    <location>
        <begin position="390"/>
        <end position="421"/>
    </location>
</feature>
<dbReference type="AlphaFoldDB" id="A0A8H4R2T9"/>
<evidence type="ECO:0000313" key="11">
    <source>
        <dbReference type="Proteomes" id="UP000521872"/>
    </source>
</evidence>
<dbReference type="GO" id="GO:0006357">
    <property type="term" value="P:regulation of transcription by RNA polymerase II"/>
    <property type="evidence" value="ECO:0007669"/>
    <property type="project" value="InterPro"/>
</dbReference>
<keyword evidence="5 7" id="KW-0539">Nucleus</keyword>
<dbReference type="EMBL" id="JAACJL010000002">
    <property type="protein sequence ID" value="KAF4622202.1"/>
    <property type="molecule type" value="Genomic_DNA"/>
</dbReference>
<dbReference type="PANTHER" id="PTHR14898">
    <property type="entry name" value="ENHANCER OF POLYCOMB"/>
    <property type="match status" value="1"/>
</dbReference>
<evidence type="ECO:0000256" key="1">
    <source>
        <dbReference type="ARBA" id="ARBA00004123"/>
    </source>
</evidence>
<gene>
    <name evidence="10" type="ORF">D9613_009361</name>
</gene>
<name>A0A8H4R2T9_9AGAR</name>
<feature type="compositionally biased region" description="Basic and acidic residues" evidence="8">
    <location>
        <begin position="391"/>
        <end position="403"/>
    </location>
</feature>
<dbReference type="InterPro" id="IPR019542">
    <property type="entry name" value="Enhancer_polycomb-like_N"/>
</dbReference>
<comment type="subcellular location">
    <subcellularLocation>
        <location evidence="1 7">Nucleus</location>
    </subcellularLocation>
</comment>
<evidence type="ECO:0000256" key="4">
    <source>
        <dbReference type="ARBA" id="ARBA00023163"/>
    </source>
</evidence>
<evidence type="ECO:0000256" key="5">
    <source>
        <dbReference type="ARBA" id="ARBA00023242"/>
    </source>
</evidence>
<evidence type="ECO:0000256" key="7">
    <source>
        <dbReference type="RuleBase" id="RU361124"/>
    </source>
</evidence>
<sequence>MPRNPHAAASTLRNRNRITNKTRLKIHQGSLDADAVLIPDEDEEKHRLTNLVAGVDAEDANEHHLQEILSAVHRSNLITRATRGGPAEQAAAAAQFIPTPDSTGIVQNYEELYPPNRWKDPTTYVHTSQTTEEHITNGIANGFTYYMDERDKEWLDKNNEEARGEGTSAQGAVLGSGTRTSARSAKAKGKEPESSQPVVISEDEFELVMGVFEKVTHDRTEYLHHGLETGMEFPAFSDYQDVFSSALPSNMFATYTVPSWIPAPAALLKIAKAVYPYWKERRLERGGHRIIPTLNGDEADTLNESYVCFRRRETKAVRKTRASQVSSSDKLARLQAELYYPLELARNILQRENLKKEANAQSQAVWEKRLAFADLKRKFPSLNDKADEDLLVDKERPAKRSDTSTRVPGLKIRPGDAPTPVPRAEVVIRPKERLQTINQQIDVIMTRQKDLDYPWEDQVDNPYQTLPAAYASKLFKYVPPPNSPPWTSANSDKTDEDSVAPPPARALRVRYGRGGRVIVDRRQAVPRRPIPKLPRSSLFGVGAEEEEQEDAPMDVDEDPEEEERRRRLEERWKYDMDDVPPVGPEGADEQDRVLVDDYDPTYLRHTMTLLKEQDQIILSSDPTLIVTGLEGRQQKVIPYRLGMQPQPIMMKKDSQGVMRPFQASLAQLHPNHPLAIAAANGTPIAMPHQIKKMQPPTAAPQMRISSNGGMRPPSIPVSNLQTNGATPHHVSPPHPLPVPVPQHSPPNGVNGMSRAAISMPHVDVQKPPEVVPTPAIPNGGTAIPQPEANADATISGVPARPKSQNITPHTNLALGVPTTGYHLTPMTNLAQNGLVNAATFQQGQTQPQLPGALSIQQLHTLKTAFAGVNGANPHDLALLQARGLPVSYVPVNNGNLNLQMPQTTNINLKLPAARQMQWLNSPMQRPASAANGVDAQVNGVTPVVNHSVPVRTPSANSIRPAMRNGLMNGQHSMSPHMQHSPTPMPNISQSQSPPRVPMTPNMGIASPAMQQQQQPVGGPQNGY</sequence>
<keyword evidence="4 7" id="KW-0804">Transcription</keyword>
<evidence type="ECO:0000259" key="9">
    <source>
        <dbReference type="Pfam" id="PF10513"/>
    </source>
</evidence>
<proteinExistence type="inferred from homology"/>
<dbReference type="Pfam" id="PF10513">
    <property type="entry name" value="EPL1"/>
    <property type="match status" value="1"/>
</dbReference>
<feature type="compositionally biased region" description="Low complexity" evidence="8">
    <location>
        <begin position="1010"/>
        <end position="1023"/>
    </location>
</feature>
<organism evidence="10 11">
    <name type="scientific">Agrocybe pediades</name>
    <dbReference type="NCBI Taxonomy" id="84607"/>
    <lineage>
        <taxon>Eukaryota</taxon>
        <taxon>Fungi</taxon>
        <taxon>Dikarya</taxon>
        <taxon>Basidiomycota</taxon>
        <taxon>Agaricomycotina</taxon>
        <taxon>Agaricomycetes</taxon>
        <taxon>Agaricomycetidae</taxon>
        <taxon>Agaricales</taxon>
        <taxon>Agaricineae</taxon>
        <taxon>Strophariaceae</taxon>
        <taxon>Agrocybe</taxon>
    </lineage>
</organism>
<feature type="domain" description="Enhancer of polycomb-like N-terminal" evidence="9">
    <location>
        <begin position="15"/>
        <end position="214"/>
    </location>
</feature>
<feature type="region of interest" description="Disordered" evidence="8">
    <location>
        <begin position="966"/>
        <end position="1023"/>
    </location>
</feature>
<accession>A0A8H4R2T9</accession>
<feature type="region of interest" description="Disordered" evidence="8">
    <location>
        <begin position="485"/>
        <end position="507"/>
    </location>
</feature>
<evidence type="ECO:0000256" key="6">
    <source>
        <dbReference type="ARBA" id="ARBA00025513"/>
    </source>
</evidence>
<dbReference type="InterPro" id="IPR024943">
    <property type="entry name" value="Enhancer_polycomb"/>
</dbReference>
<dbReference type="Proteomes" id="UP000521872">
    <property type="component" value="Unassembled WGS sequence"/>
</dbReference>
<protein>
    <recommendedName>
        <fullName evidence="7">Enhancer of polycomb-like protein</fullName>
    </recommendedName>
</protein>
<feature type="region of interest" description="Disordered" evidence="8">
    <location>
        <begin position="160"/>
        <end position="197"/>
    </location>
</feature>
<feature type="compositionally biased region" description="Polar residues" evidence="8">
    <location>
        <begin position="967"/>
        <end position="993"/>
    </location>
</feature>
<evidence type="ECO:0000256" key="3">
    <source>
        <dbReference type="ARBA" id="ARBA00023015"/>
    </source>
</evidence>
<comment type="caution">
    <text evidence="10">The sequence shown here is derived from an EMBL/GenBank/DDBJ whole genome shotgun (WGS) entry which is preliminary data.</text>
</comment>
<feature type="region of interest" description="Disordered" evidence="8">
    <location>
        <begin position="529"/>
        <end position="566"/>
    </location>
</feature>
<keyword evidence="3 7" id="KW-0805">Transcription regulation</keyword>
<feature type="compositionally biased region" description="Acidic residues" evidence="8">
    <location>
        <begin position="543"/>
        <end position="561"/>
    </location>
</feature>
<comment type="function">
    <text evidence="6">Component of the NuA4 histone acetyltransferase complex which is involved in transcriptional activation of selected genes principally by acetylation of nucleosomal histone H4 and H2A. The NuA4 complex is also involved in DNA repair. Involved in gene silencing by neighboring heterochromatin, blockage of the silencing spreading along the chromosome, and required for cell cycle progression through G2/M.</text>
</comment>
<evidence type="ECO:0000256" key="8">
    <source>
        <dbReference type="SAM" id="MobiDB-lite"/>
    </source>
</evidence>
<keyword evidence="11" id="KW-1185">Reference proteome</keyword>